<dbReference type="SMR" id="A0A445AV04"/>
<dbReference type="PANTHER" id="PTHR33167:SF33">
    <property type="entry name" value="MYB-CC TYPE TRANSCRIPTION FACTOR LHEQLE-CONTAINING DOMAIN-CONTAINING PROTEIN"/>
    <property type="match status" value="1"/>
</dbReference>
<comment type="caution">
    <text evidence="2">The sequence shown here is derived from an EMBL/GenBank/DDBJ whole genome shotgun (WGS) entry which is preliminary data.</text>
</comment>
<dbReference type="EMBL" id="SDMP01000011">
    <property type="protein sequence ID" value="RYR30241.1"/>
    <property type="molecule type" value="Genomic_DNA"/>
</dbReference>
<reference evidence="2 3" key="1">
    <citation type="submission" date="2019-01" db="EMBL/GenBank/DDBJ databases">
        <title>Sequencing of cultivated peanut Arachis hypogaea provides insights into genome evolution and oil improvement.</title>
        <authorList>
            <person name="Chen X."/>
        </authorList>
    </citation>
    <scope>NUCLEOTIDE SEQUENCE [LARGE SCALE GENOMIC DNA]</scope>
    <source>
        <strain evidence="3">cv. Fuhuasheng</strain>
        <tissue evidence="2">Leaves</tissue>
    </source>
</reference>
<dbReference type="Gramene" id="arahy.Tifrunner.gnm2.ann2.Ah11g485300.1">
    <property type="protein sequence ID" value="arahy.Tifrunner.gnm2.ann2.Ah11g485300.1-CDS"/>
    <property type="gene ID" value="arahy.Tifrunner.gnm2.ann2.Ah11g485300"/>
</dbReference>
<dbReference type="STRING" id="3818.A0A445AV04"/>
<evidence type="ECO:0000313" key="3">
    <source>
        <dbReference type="Proteomes" id="UP000289738"/>
    </source>
</evidence>
<protein>
    <submittedName>
        <fullName evidence="2">Uncharacterized protein</fullName>
    </submittedName>
</protein>
<accession>A0A445AV04</accession>
<gene>
    <name evidence="2" type="ORF">Ahy_B01g055055</name>
</gene>
<organism evidence="2 3">
    <name type="scientific">Arachis hypogaea</name>
    <name type="common">Peanut</name>
    <dbReference type="NCBI Taxonomy" id="3818"/>
    <lineage>
        <taxon>Eukaryota</taxon>
        <taxon>Viridiplantae</taxon>
        <taxon>Streptophyta</taxon>
        <taxon>Embryophyta</taxon>
        <taxon>Tracheophyta</taxon>
        <taxon>Spermatophyta</taxon>
        <taxon>Magnoliopsida</taxon>
        <taxon>eudicotyledons</taxon>
        <taxon>Gunneridae</taxon>
        <taxon>Pentapetalae</taxon>
        <taxon>rosids</taxon>
        <taxon>fabids</taxon>
        <taxon>Fabales</taxon>
        <taxon>Fabaceae</taxon>
        <taxon>Papilionoideae</taxon>
        <taxon>50 kb inversion clade</taxon>
        <taxon>dalbergioids sensu lato</taxon>
        <taxon>Dalbergieae</taxon>
        <taxon>Pterocarpus clade</taxon>
        <taxon>Arachis</taxon>
    </lineage>
</organism>
<dbReference type="Proteomes" id="UP000289738">
    <property type="component" value="Chromosome B01"/>
</dbReference>
<dbReference type="PANTHER" id="PTHR33167">
    <property type="entry name" value="TRANSCRIPTION FACTOR, PUTATIVE (DUF863)-RELATED"/>
    <property type="match status" value="1"/>
</dbReference>
<evidence type="ECO:0000313" key="2">
    <source>
        <dbReference type="EMBL" id="RYR30241.1"/>
    </source>
</evidence>
<feature type="compositionally biased region" description="Low complexity" evidence="1">
    <location>
        <begin position="238"/>
        <end position="253"/>
    </location>
</feature>
<feature type="region of interest" description="Disordered" evidence="1">
    <location>
        <begin position="199"/>
        <end position="267"/>
    </location>
</feature>
<dbReference type="OrthoDB" id="1928288at2759"/>
<name>A0A445AV04_ARAHY</name>
<evidence type="ECO:0000256" key="1">
    <source>
        <dbReference type="SAM" id="MobiDB-lite"/>
    </source>
</evidence>
<dbReference type="AlphaFoldDB" id="A0A445AV04"/>
<keyword evidence="3" id="KW-1185">Reference proteome</keyword>
<proteinExistence type="predicted"/>
<sequence length="267" mass="30233">MGTKVEYSVNLLATSLDSNKLRVGGVDVWEHYQNKVLTNYNLLIKTIISSKVQDPIMDRMLERNNIEYIKRTMQMHEAIFKQQVRELHRLYSVQKMLMDELRKEIRQQKLLTPLLNGIDERHPHFIEQKQHLVAQASYGLDFHVHQNLMREEAAGSSRGFDLERPACEEEVFMGGEAGPSNYGGCDNEEMEVDLTLSIGGSSSSSSHVKKHDHVAHLACSQDSSPNGKSRIVEECNDPTTPLSSTTVTFTQTQGRNKGPHWLSQGLN</sequence>